<proteinExistence type="predicted"/>
<dbReference type="AlphaFoldDB" id="A0AAV6V2J8"/>
<accession>A0AAV6V2J8</accession>
<protein>
    <submittedName>
        <fullName evidence="1">Uncharacterized protein</fullName>
    </submittedName>
</protein>
<sequence>MNPRSGLEELFRNKLLFFLYGGRRPSHCCDSWCHGTVTRLNSPPTMPVTPSLTDRARGHWATENTNIMGTLPSC</sequence>
<comment type="caution">
    <text evidence="1">The sequence shown here is derived from an EMBL/GenBank/DDBJ whole genome shotgun (WGS) entry which is preliminary data.</text>
</comment>
<evidence type="ECO:0000313" key="2">
    <source>
        <dbReference type="Proteomes" id="UP000827092"/>
    </source>
</evidence>
<evidence type="ECO:0000313" key="1">
    <source>
        <dbReference type="EMBL" id="KAG8190641.1"/>
    </source>
</evidence>
<reference evidence="1 2" key="1">
    <citation type="journal article" date="2022" name="Nat. Ecol. Evol.">
        <title>A masculinizing supergene underlies an exaggerated male reproductive morph in a spider.</title>
        <authorList>
            <person name="Hendrickx F."/>
            <person name="De Corte Z."/>
            <person name="Sonet G."/>
            <person name="Van Belleghem S.M."/>
            <person name="Kostlbacher S."/>
            <person name="Vangestel C."/>
        </authorList>
    </citation>
    <scope>NUCLEOTIDE SEQUENCE [LARGE SCALE GENOMIC DNA]</scope>
    <source>
        <strain evidence="1">W744_W776</strain>
    </source>
</reference>
<gene>
    <name evidence="1" type="ORF">JTE90_002596</name>
</gene>
<keyword evidence="2" id="KW-1185">Reference proteome</keyword>
<dbReference type="Proteomes" id="UP000827092">
    <property type="component" value="Unassembled WGS sequence"/>
</dbReference>
<organism evidence="1 2">
    <name type="scientific">Oedothorax gibbosus</name>
    <dbReference type="NCBI Taxonomy" id="931172"/>
    <lineage>
        <taxon>Eukaryota</taxon>
        <taxon>Metazoa</taxon>
        <taxon>Ecdysozoa</taxon>
        <taxon>Arthropoda</taxon>
        <taxon>Chelicerata</taxon>
        <taxon>Arachnida</taxon>
        <taxon>Araneae</taxon>
        <taxon>Araneomorphae</taxon>
        <taxon>Entelegynae</taxon>
        <taxon>Araneoidea</taxon>
        <taxon>Linyphiidae</taxon>
        <taxon>Erigoninae</taxon>
        <taxon>Oedothorax</taxon>
    </lineage>
</organism>
<name>A0AAV6V2J8_9ARAC</name>
<dbReference type="EMBL" id="JAFNEN010000178">
    <property type="protein sequence ID" value="KAG8190641.1"/>
    <property type="molecule type" value="Genomic_DNA"/>
</dbReference>